<dbReference type="AlphaFoldDB" id="A0A1F7GBE4"/>
<gene>
    <name evidence="2" type="ORF">A2774_04955</name>
</gene>
<name>A0A1F7GBE4_9BACT</name>
<protein>
    <recommendedName>
        <fullName evidence="1">Glycosyltransferase 2-like domain-containing protein</fullName>
    </recommendedName>
</protein>
<reference evidence="2 3" key="1">
    <citation type="journal article" date="2016" name="Nat. Commun.">
        <title>Thousands of microbial genomes shed light on interconnected biogeochemical processes in an aquifer system.</title>
        <authorList>
            <person name="Anantharaman K."/>
            <person name="Brown C.T."/>
            <person name="Hug L.A."/>
            <person name="Sharon I."/>
            <person name="Castelle C.J."/>
            <person name="Probst A.J."/>
            <person name="Thomas B.C."/>
            <person name="Singh A."/>
            <person name="Wilkins M.J."/>
            <person name="Karaoz U."/>
            <person name="Brodie E.L."/>
            <person name="Williams K.H."/>
            <person name="Hubbard S.S."/>
            <person name="Banfield J.F."/>
        </authorList>
    </citation>
    <scope>NUCLEOTIDE SEQUENCE [LARGE SCALE GENOMIC DNA]</scope>
</reference>
<evidence type="ECO:0000313" key="3">
    <source>
        <dbReference type="Proteomes" id="UP000177208"/>
    </source>
</evidence>
<evidence type="ECO:0000313" key="2">
    <source>
        <dbReference type="EMBL" id="OGK16196.1"/>
    </source>
</evidence>
<dbReference type="PANTHER" id="PTHR48090">
    <property type="entry name" value="UNDECAPRENYL-PHOSPHATE 4-DEOXY-4-FORMAMIDO-L-ARABINOSE TRANSFERASE-RELATED"/>
    <property type="match status" value="1"/>
</dbReference>
<feature type="domain" description="Glycosyltransferase 2-like" evidence="1">
    <location>
        <begin position="8"/>
        <end position="136"/>
    </location>
</feature>
<dbReference type="Proteomes" id="UP000177208">
    <property type="component" value="Unassembled WGS sequence"/>
</dbReference>
<evidence type="ECO:0000259" key="1">
    <source>
        <dbReference type="Pfam" id="PF00535"/>
    </source>
</evidence>
<dbReference type="InterPro" id="IPR001173">
    <property type="entry name" value="Glyco_trans_2-like"/>
</dbReference>
<accession>A0A1F7GBE4</accession>
<dbReference type="Pfam" id="PF00535">
    <property type="entry name" value="Glycos_transf_2"/>
    <property type="match status" value="1"/>
</dbReference>
<organism evidence="2 3">
    <name type="scientific">Candidatus Roizmanbacteria bacterium RIFCSPHIGHO2_01_FULL_39_12c</name>
    <dbReference type="NCBI Taxonomy" id="1802031"/>
    <lineage>
        <taxon>Bacteria</taxon>
        <taxon>Candidatus Roizmaniibacteriota</taxon>
    </lineage>
</organism>
<dbReference type="Gene3D" id="3.90.550.10">
    <property type="entry name" value="Spore Coat Polysaccharide Biosynthesis Protein SpsA, Chain A"/>
    <property type="match status" value="1"/>
</dbReference>
<dbReference type="SUPFAM" id="SSF53448">
    <property type="entry name" value="Nucleotide-diphospho-sugar transferases"/>
    <property type="match status" value="1"/>
</dbReference>
<dbReference type="EMBL" id="MFZG01000026">
    <property type="protein sequence ID" value="OGK16196.1"/>
    <property type="molecule type" value="Genomic_DNA"/>
</dbReference>
<dbReference type="InterPro" id="IPR050256">
    <property type="entry name" value="Glycosyltransferase_2"/>
</dbReference>
<dbReference type="InterPro" id="IPR029044">
    <property type="entry name" value="Nucleotide-diphossugar_trans"/>
</dbReference>
<proteinExistence type="predicted"/>
<comment type="caution">
    <text evidence="2">The sequence shown here is derived from an EMBL/GenBank/DDBJ whole genome shotgun (WGS) entry which is preliminary data.</text>
</comment>
<sequence>MKKNVDFSIVFPVMNQEDHIGKVIRTYHRELTRRGFSFELIAVVNGSNDRSYKICREVSKKLPDVKSYMLSDSGYGLGILQGLKKSQGKYLCYLNCARIHTPDLLRMLRHFQIDDGVIVHGVRMSRENEKRRIGSLFYNIFWRIVFRLSNRDINGNPNLFSRKTYEKLKLRFTDSMIDPELLEKAKLMRIPVVEVPVIDYTRYGGRSTSTWKTIFRLMRETANYWLKTRVFS</sequence>